<accession>A0A645DK28</accession>
<proteinExistence type="predicted"/>
<organism evidence="1">
    <name type="scientific">bioreactor metagenome</name>
    <dbReference type="NCBI Taxonomy" id="1076179"/>
    <lineage>
        <taxon>unclassified sequences</taxon>
        <taxon>metagenomes</taxon>
        <taxon>ecological metagenomes</taxon>
    </lineage>
</organism>
<sequence>MRTADKTLFRLRIRILPNYRIALFDAFQLRIVNNIGFCISIDNLLTHLHRIGRHIFNMIQSNRTVGCGCGTHILQIRFCFIIEFCTDKLIKSFDVWYILHHFQTDCTAKNLCFRFFGGFDFNNPFSLSALVCQ</sequence>
<dbReference type="AlphaFoldDB" id="A0A645DK28"/>
<comment type="caution">
    <text evidence="1">The sequence shown here is derived from an EMBL/GenBank/DDBJ whole genome shotgun (WGS) entry which is preliminary data.</text>
</comment>
<dbReference type="EMBL" id="VSSQ01037032">
    <property type="protein sequence ID" value="MPM89627.1"/>
    <property type="molecule type" value="Genomic_DNA"/>
</dbReference>
<protein>
    <submittedName>
        <fullName evidence="1">Uncharacterized protein</fullName>
    </submittedName>
</protein>
<reference evidence="1" key="1">
    <citation type="submission" date="2019-08" db="EMBL/GenBank/DDBJ databases">
        <authorList>
            <person name="Kucharzyk K."/>
            <person name="Murdoch R.W."/>
            <person name="Higgins S."/>
            <person name="Loffler F."/>
        </authorList>
    </citation>
    <scope>NUCLEOTIDE SEQUENCE</scope>
</reference>
<evidence type="ECO:0000313" key="1">
    <source>
        <dbReference type="EMBL" id="MPM89627.1"/>
    </source>
</evidence>
<name>A0A645DK28_9ZZZZ</name>
<gene>
    <name evidence="1" type="ORF">SDC9_136739</name>
</gene>